<dbReference type="Pfam" id="PF12706">
    <property type="entry name" value="Lactamase_B_2"/>
    <property type="match status" value="1"/>
</dbReference>
<comment type="caution">
    <text evidence="6">The sequence shown here is derived from an EMBL/GenBank/DDBJ whole genome shotgun (WGS) entry which is preliminary data.</text>
</comment>
<dbReference type="Proteomes" id="UP001589776">
    <property type="component" value="Unassembled WGS sequence"/>
</dbReference>
<dbReference type="RefSeq" id="WP_377474735.1">
    <property type="nucleotide sequence ID" value="NZ_JBHLWN010000121.1"/>
</dbReference>
<accession>A0ABV6DV08</accession>
<keyword evidence="1" id="KW-0378">Hydrolase</keyword>
<evidence type="ECO:0000256" key="2">
    <source>
        <dbReference type="ARBA" id="ARBA00034221"/>
    </source>
</evidence>
<comment type="catalytic activity">
    <reaction evidence="4">
        <text>3',5'-cyclic UMP + H2O = UMP + H(+)</text>
        <dbReference type="Rhea" id="RHEA:70575"/>
        <dbReference type="ChEBI" id="CHEBI:15377"/>
        <dbReference type="ChEBI" id="CHEBI:15378"/>
        <dbReference type="ChEBI" id="CHEBI:57865"/>
        <dbReference type="ChEBI" id="CHEBI:184387"/>
    </reaction>
    <physiologicalReaction direction="left-to-right" evidence="4">
        <dbReference type="Rhea" id="RHEA:70576"/>
    </physiologicalReaction>
</comment>
<keyword evidence="7" id="KW-1185">Reference proteome</keyword>
<dbReference type="InterPro" id="IPR001279">
    <property type="entry name" value="Metallo-B-lactamas"/>
</dbReference>
<evidence type="ECO:0000256" key="4">
    <source>
        <dbReference type="ARBA" id="ARBA00048505"/>
    </source>
</evidence>
<dbReference type="SUPFAM" id="SSF56281">
    <property type="entry name" value="Metallo-hydrolase/oxidoreductase"/>
    <property type="match status" value="1"/>
</dbReference>
<evidence type="ECO:0000259" key="5">
    <source>
        <dbReference type="Pfam" id="PF12706"/>
    </source>
</evidence>
<dbReference type="InterPro" id="IPR036866">
    <property type="entry name" value="RibonucZ/Hydroxyglut_hydro"/>
</dbReference>
<organism evidence="6 7">
    <name type="scientific">Paenibacillus chartarius</name>
    <dbReference type="NCBI Taxonomy" id="747481"/>
    <lineage>
        <taxon>Bacteria</taxon>
        <taxon>Bacillati</taxon>
        <taxon>Bacillota</taxon>
        <taxon>Bacilli</taxon>
        <taxon>Bacillales</taxon>
        <taxon>Paenibacillaceae</taxon>
        <taxon>Paenibacillus</taxon>
    </lineage>
</organism>
<proteinExistence type="predicted"/>
<dbReference type="PANTHER" id="PTHR43546:SF9">
    <property type="entry name" value="L-ASCORBATE-6-PHOSPHATE LACTONASE ULAG-RELATED"/>
    <property type="match status" value="1"/>
</dbReference>
<evidence type="ECO:0000256" key="1">
    <source>
        <dbReference type="ARBA" id="ARBA00022801"/>
    </source>
</evidence>
<sequence length="257" mass="28323">MQIQLIRHATLQIQYAGRTLLVDPMLGSPGAMAPVPDTPDTRANPLVPLPVPVETLLEPDAVLLTHMHRDHWDEAAERLLPRHIPIFCQPEDEERLTAQGFRHVQSVTAPVAWAGIRIVRTGGRHGRGLLGRSLGPVSGYVLEPETAGEEPTLYAAGDTVWCREVRALLERFRPDVTVVYAGAAKFRSGGAVTMAGRDIAALCKASVNPHMNVIAAHMEAWNHCRLSRRQLLDFVALHDLQHRVSVPADGETLEYRS</sequence>
<protein>
    <submittedName>
        <fullName evidence="6">MBL fold metallo-hydrolase</fullName>
    </submittedName>
</protein>
<evidence type="ECO:0000256" key="3">
    <source>
        <dbReference type="ARBA" id="ARBA00034301"/>
    </source>
</evidence>
<gene>
    <name evidence="6" type="ORF">ACFFK0_29280</name>
</gene>
<comment type="function">
    <text evidence="3">Counteracts the endogenous Pycsar antiviral defense system. Phosphodiesterase that enables metal-dependent hydrolysis of host cyclic nucleotide Pycsar defense signals such as cCMP and cUMP.</text>
</comment>
<comment type="catalytic activity">
    <reaction evidence="2">
        <text>3',5'-cyclic CMP + H2O = CMP + H(+)</text>
        <dbReference type="Rhea" id="RHEA:72675"/>
        <dbReference type="ChEBI" id="CHEBI:15377"/>
        <dbReference type="ChEBI" id="CHEBI:15378"/>
        <dbReference type="ChEBI" id="CHEBI:58003"/>
        <dbReference type="ChEBI" id="CHEBI:60377"/>
    </reaction>
    <physiologicalReaction direction="left-to-right" evidence="2">
        <dbReference type="Rhea" id="RHEA:72676"/>
    </physiologicalReaction>
</comment>
<dbReference type="Gene3D" id="3.60.15.10">
    <property type="entry name" value="Ribonuclease Z/Hydroxyacylglutathione hydrolase-like"/>
    <property type="match status" value="1"/>
</dbReference>
<reference evidence="6 7" key="1">
    <citation type="submission" date="2024-09" db="EMBL/GenBank/DDBJ databases">
        <authorList>
            <person name="Sun Q."/>
            <person name="Mori K."/>
        </authorList>
    </citation>
    <scope>NUCLEOTIDE SEQUENCE [LARGE SCALE GENOMIC DNA]</scope>
    <source>
        <strain evidence="6 7">CCM 7759</strain>
    </source>
</reference>
<dbReference type="InterPro" id="IPR050114">
    <property type="entry name" value="UPF0173_UPF0282_UlaG_hydrolase"/>
</dbReference>
<name>A0ABV6DV08_9BACL</name>
<dbReference type="EMBL" id="JBHLWN010000121">
    <property type="protein sequence ID" value="MFC0216495.1"/>
    <property type="molecule type" value="Genomic_DNA"/>
</dbReference>
<evidence type="ECO:0000313" key="6">
    <source>
        <dbReference type="EMBL" id="MFC0216495.1"/>
    </source>
</evidence>
<dbReference type="PANTHER" id="PTHR43546">
    <property type="entry name" value="UPF0173 METAL-DEPENDENT HYDROLASE MJ1163-RELATED"/>
    <property type="match status" value="1"/>
</dbReference>
<feature type="domain" description="Metallo-beta-lactamase" evidence="5">
    <location>
        <begin position="19"/>
        <end position="201"/>
    </location>
</feature>
<evidence type="ECO:0000313" key="7">
    <source>
        <dbReference type="Proteomes" id="UP001589776"/>
    </source>
</evidence>